<dbReference type="InterPro" id="IPR002126">
    <property type="entry name" value="Cadherin-like_dom"/>
</dbReference>
<protein>
    <recommendedName>
        <fullName evidence="4">Cadherin domain-containing protein</fullName>
    </recommendedName>
</protein>
<keyword evidence="2" id="KW-1133">Transmembrane helix</keyword>
<dbReference type="SUPFAM" id="SSF49313">
    <property type="entry name" value="Cadherin-like"/>
    <property type="match status" value="5"/>
</dbReference>
<organism evidence="5 6">
    <name type="scientific">Euroglyphus maynei</name>
    <name type="common">Mayne's house dust mite</name>
    <dbReference type="NCBI Taxonomy" id="6958"/>
    <lineage>
        <taxon>Eukaryota</taxon>
        <taxon>Metazoa</taxon>
        <taxon>Ecdysozoa</taxon>
        <taxon>Arthropoda</taxon>
        <taxon>Chelicerata</taxon>
        <taxon>Arachnida</taxon>
        <taxon>Acari</taxon>
        <taxon>Acariformes</taxon>
        <taxon>Sarcoptiformes</taxon>
        <taxon>Astigmata</taxon>
        <taxon>Psoroptidia</taxon>
        <taxon>Analgoidea</taxon>
        <taxon>Pyroglyphidae</taxon>
        <taxon>Pyroglyphinae</taxon>
        <taxon>Euroglyphus</taxon>
    </lineage>
</organism>
<feature type="domain" description="Cadherin" evidence="4">
    <location>
        <begin position="325"/>
        <end position="423"/>
    </location>
</feature>
<evidence type="ECO:0000313" key="5">
    <source>
        <dbReference type="EMBL" id="OTF73366.1"/>
    </source>
</evidence>
<gene>
    <name evidence="5" type="ORF">BLA29_004421</name>
</gene>
<keyword evidence="1" id="KW-0812">Transmembrane</keyword>
<evidence type="ECO:0000313" key="6">
    <source>
        <dbReference type="Proteomes" id="UP000194236"/>
    </source>
</evidence>
<dbReference type="GO" id="GO:0007156">
    <property type="term" value="P:homophilic cell adhesion via plasma membrane adhesion molecules"/>
    <property type="evidence" value="ECO:0007669"/>
    <property type="project" value="InterPro"/>
</dbReference>
<dbReference type="Proteomes" id="UP000194236">
    <property type="component" value="Unassembled WGS sequence"/>
</dbReference>
<evidence type="ECO:0000259" key="4">
    <source>
        <dbReference type="PROSITE" id="PS50268"/>
    </source>
</evidence>
<evidence type="ECO:0000256" key="2">
    <source>
        <dbReference type="ARBA" id="ARBA00022989"/>
    </source>
</evidence>
<reference evidence="5 6" key="1">
    <citation type="submission" date="2017-03" db="EMBL/GenBank/DDBJ databases">
        <title>Genome Survey of Euroglyphus maynei.</title>
        <authorList>
            <person name="Arlian L.G."/>
            <person name="Morgan M.S."/>
            <person name="Rider S.D."/>
        </authorList>
    </citation>
    <scope>NUCLEOTIDE SEQUENCE [LARGE SCALE GENOMIC DNA]</scope>
    <source>
        <strain evidence="5">Arlian Lab</strain>
        <tissue evidence="5">Whole body</tissue>
    </source>
</reference>
<feature type="domain" description="Cadherin" evidence="4">
    <location>
        <begin position="191"/>
        <end position="313"/>
    </location>
</feature>
<comment type="caution">
    <text evidence="5">The sequence shown here is derived from an EMBL/GenBank/DDBJ whole genome shotgun (WGS) entry which is preliminary data.</text>
</comment>
<dbReference type="PANTHER" id="PTHR24026:SF125">
    <property type="entry name" value="FAT-LIKE CADHERIN-RELATED TUMOR SUPPRESSOR HOMOLOG"/>
    <property type="match status" value="1"/>
</dbReference>
<proteinExistence type="predicted"/>
<sequence length="503" mass="57803">MRISAFDQDENESGEIRYSIFDTENNTFIIDELTGNVRLHKSLDYEKIQLYNLTIMASDEGKPSLSTSTYLIIEIEDVNENYYPPKFPDFYDTATVQENMPIGTFVKKITAYDQDNPNLPLIYQIIGGDGLGRFTIDSNGNIYTAVVLDCEINSHFWLRIVAKDRAAVPLASFLELYIEIEDVNDMPPITKESFYTVNVLENIPIGSLVLQIEAYDQDFRHSMDKSNTILFNISDRQVPFEIDNKGYIRTTDKLDRETISRYVLDLDVMEPIDDRFSIDNQTNQQQQQTKTFLKSRTPIIVNILDVNEFEPKSIMNTYRCYLYGEQIDVRLPVCQIIAYDQDDDDDHCLLSYEIIEGNEKKFFHLDTKSGRIYSTKGSISKGNYDFVVQISDCNRPNPFTSTVHVIIRVLAVNIRDDNHKPSIEPFDSIIMINRNEDVGYTAAWIKSSDDDNDRLCYYIIDGNIDNSFAFLDNGALVLAKSLRNQFINQFNLTLLATDGQDNS</sequence>
<evidence type="ECO:0000256" key="3">
    <source>
        <dbReference type="PROSITE-ProRule" id="PRU00043"/>
    </source>
</evidence>
<name>A0A1Y3B168_EURMA</name>
<dbReference type="Gene3D" id="2.60.40.60">
    <property type="entry name" value="Cadherins"/>
    <property type="match status" value="5"/>
</dbReference>
<dbReference type="PRINTS" id="PR00205">
    <property type="entry name" value="CADHERIN"/>
</dbReference>
<evidence type="ECO:0000256" key="1">
    <source>
        <dbReference type="ARBA" id="ARBA00022692"/>
    </source>
</evidence>
<accession>A0A1Y3B168</accession>
<feature type="non-terminal residue" evidence="5">
    <location>
        <position position="503"/>
    </location>
</feature>
<dbReference type="CDD" id="cd11304">
    <property type="entry name" value="Cadherin_repeat"/>
    <property type="match status" value="4"/>
</dbReference>
<dbReference type="AlphaFoldDB" id="A0A1Y3B168"/>
<dbReference type="EMBL" id="MUJZ01052003">
    <property type="protein sequence ID" value="OTF73366.1"/>
    <property type="molecule type" value="Genomic_DNA"/>
</dbReference>
<dbReference type="GO" id="GO:0016020">
    <property type="term" value="C:membrane"/>
    <property type="evidence" value="ECO:0007669"/>
    <property type="project" value="InterPro"/>
</dbReference>
<keyword evidence="2" id="KW-0472">Membrane</keyword>
<dbReference type="Pfam" id="PF00028">
    <property type="entry name" value="Cadherin"/>
    <property type="match status" value="4"/>
</dbReference>
<dbReference type="SMART" id="SM00112">
    <property type="entry name" value="CA"/>
    <property type="match status" value="4"/>
</dbReference>
<dbReference type="PROSITE" id="PS50268">
    <property type="entry name" value="CADHERIN_2"/>
    <property type="match status" value="4"/>
</dbReference>
<dbReference type="FunFam" id="2.60.40.60:FF:000015">
    <property type="entry name" value="FAT atypical cadherin 1"/>
    <property type="match status" value="1"/>
</dbReference>
<dbReference type="OrthoDB" id="6252479at2759"/>
<feature type="domain" description="Cadherin" evidence="4">
    <location>
        <begin position="1"/>
        <end position="87"/>
    </location>
</feature>
<dbReference type="PANTHER" id="PTHR24026">
    <property type="entry name" value="FAT ATYPICAL CADHERIN-RELATED"/>
    <property type="match status" value="1"/>
</dbReference>
<dbReference type="GO" id="GO:0005509">
    <property type="term" value="F:calcium ion binding"/>
    <property type="evidence" value="ECO:0007669"/>
    <property type="project" value="UniProtKB-UniRule"/>
</dbReference>
<keyword evidence="3" id="KW-0106">Calcium</keyword>
<feature type="domain" description="Cadherin" evidence="4">
    <location>
        <begin position="88"/>
        <end position="190"/>
    </location>
</feature>
<dbReference type="InterPro" id="IPR015919">
    <property type="entry name" value="Cadherin-like_sf"/>
</dbReference>
<keyword evidence="6" id="KW-1185">Reference proteome</keyword>